<sequence length="144" mass="16874">MKTRLEILLEKYWEAETSLDEERELKSLLKAADGYPKEKALFGILEDFKNEVPQKVKLPEQKRIRTIRIQWLGWAASIALLASAAWVWQDYEQKKQEELAYQQVMEALALIQTNLSKGQEQMQPLNDLKYLNTTNQLFQTTSQK</sequence>
<evidence type="ECO:0000256" key="1">
    <source>
        <dbReference type="SAM" id="Phobius"/>
    </source>
</evidence>
<evidence type="ECO:0000313" key="2">
    <source>
        <dbReference type="EMBL" id="MFC5192452.1"/>
    </source>
</evidence>
<keyword evidence="1" id="KW-0812">Transmembrane</keyword>
<evidence type="ECO:0000313" key="3">
    <source>
        <dbReference type="Proteomes" id="UP001596163"/>
    </source>
</evidence>
<organism evidence="2 3">
    <name type="scientific">Algoriphagus aquatilis</name>
    <dbReference type="NCBI Taxonomy" id="490186"/>
    <lineage>
        <taxon>Bacteria</taxon>
        <taxon>Pseudomonadati</taxon>
        <taxon>Bacteroidota</taxon>
        <taxon>Cytophagia</taxon>
        <taxon>Cytophagales</taxon>
        <taxon>Cyclobacteriaceae</taxon>
        <taxon>Algoriphagus</taxon>
    </lineage>
</organism>
<gene>
    <name evidence="2" type="ORF">ACFPIK_11810</name>
</gene>
<comment type="caution">
    <text evidence="2">The sequence shown here is derived from an EMBL/GenBank/DDBJ whole genome shotgun (WGS) entry which is preliminary data.</text>
</comment>
<accession>A0ABW0BWX2</accession>
<keyword evidence="3" id="KW-1185">Reference proteome</keyword>
<keyword evidence="1" id="KW-1133">Transmembrane helix</keyword>
<dbReference type="EMBL" id="JBHSKS010000008">
    <property type="protein sequence ID" value="MFC5192452.1"/>
    <property type="molecule type" value="Genomic_DNA"/>
</dbReference>
<name>A0ABW0BWX2_9BACT</name>
<dbReference type="RefSeq" id="WP_377915464.1">
    <property type="nucleotide sequence ID" value="NZ_JBHSKS010000008.1"/>
</dbReference>
<evidence type="ECO:0008006" key="4">
    <source>
        <dbReference type="Google" id="ProtNLM"/>
    </source>
</evidence>
<protein>
    <recommendedName>
        <fullName evidence="4">Anti-sigma factor</fullName>
    </recommendedName>
</protein>
<reference evidence="3" key="1">
    <citation type="journal article" date="2019" name="Int. J. Syst. Evol. Microbiol.">
        <title>The Global Catalogue of Microorganisms (GCM) 10K type strain sequencing project: providing services to taxonomists for standard genome sequencing and annotation.</title>
        <authorList>
            <consortium name="The Broad Institute Genomics Platform"/>
            <consortium name="The Broad Institute Genome Sequencing Center for Infectious Disease"/>
            <person name="Wu L."/>
            <person name="Ma J."/>
        </authorList>
    </citation>
    <scope>NUCLEOTIDE SEQUENCE [LARGE SCALE GENOMIC DNA]</scope>
    <source>
        <strain evidence="3">CGMCC 1.7030</strain>
    </source>
</reference>
<feature type="transmembrane region" description="Helical" evidence="1">
    <location>
        <begin position="71"/>
        <end position="88"/>
    </location>
</feature>
<keyword evidence="1" id="KW-0472">Membrane</keyword>
<proteinExistence type="predicted"/>
<dbReference type="Proteomes" id="UP001596163">
    <property type="component" value="Unassembled WGS sequence"/>
</dbReference>